<gene>
    <name evidence="2" type="ORF">Hypma_009324</name>
</gene>
<evidence type="ECO:0000256" key="1">
    <source>
        <dbReference type="SAM" id="MobiDB-lite"/>
    </source>
</evidence>
<organism evidence="2 3">
    <name type="scientific">Hypsizygus marmoreus</name>
    <name type="common">White beech mushroom</name>
    <name type="synonym">Agaricus marmoreus</name>
    <dbReference type="NCBI Taxonomy" id="39966"/>
    <lineage>
        <taxon>Eukaryota</taxon>
        <taxon>Fungi</taxon>
        <taxon>Dikarya</taxon>
        <taxon>Basidiomycota</taxon>
        <taxon>Agaricomycotina</taxon>
        <taxon>Agaricomycetes</taxon>
        <taxon>Agaricomycetidae</taxon>
        <taxon>Agaricales</taxon>
        <taxon>Tricholomatineae</taxon>
        <taxon>Lyophyllaceae</taxon>
        <taxon>Hypsizygus</taxon>
    </lineage>
</organism>
<dbReference type="InParanoid" id="A0A369JRA8"/>
<name>A0A369JRA8_HYPMA</name>
<protein>
    <submittedName>
        <fullName evidence="2">Uncharacterized protein</fullName>
    </submittedName>
</protein>
<feature type="region of interest" description="Disordered" evidence="1">
    <location>
        <begin position="203"/>
        <end position="272"/>
    </location>
</feature>
<feature type="compositionally biased region" description="Basic residues" evidence="1">
    <location>
        <begin position="263"/>
        <end position="272"/>
    </location>
</feature>
<dbReference type="OrthoDB" id="2793736at2759"/>
<proteinExistence type="predicted"/>
<reference evidence="2" key="1">
    <citation type="submission" date="2018-04" db="EMBL/GenBank/DDBJ databases">
        <title>Whole genome sequencing of Hypsizygus marmoreus.</title>
        <authorList>
            <person name="Choi I.-G."/>
            <person name="Min B."/>
            <person name="Kim J.-G."/>
            <person name="Kim S."/>
            <person name="Oh Y.-L."/>
            <person name="Kong W.-S."/>
            <person name="Park H."/>
            <person name="Jeong J."/>
            <person name="Song E.-S."/>
        </authorList>
    </citation>
    <scope>NUCLEOTIDE SEQUENCE [LARGE SCALE GENOMIC DNA]</scope>
    <source>
        <strain evidence="2">51987-8</strain>
    </source>
</reference>
<feature type="compositionally biased region" description="Basic and acidic residues" evidence="1">
    <location>
        <begin position="251"/>
        <end position="262"/>
    </location>
</feature>
<sequence length="272" mass="30349">MARAIPLPVIDLRMETVVLDIAVRLGSLIHFLDATAELQTCRTLSPHDFQRLSRKIVRLTEIARQTLTAAGIQPYQFNSCPPAFLRFKAAYVELLQMLGERRQDIDVALEERVKKLLVPLSPGFHIIRSGGSTPAPLLFAAAAAKMPIPDDRAGPSTPPTCQKPVSTTTAPAALMPPPDAFTFKSASPVLPAKYSAREHRLWNIESPPSRQQRSHSPEVDQENVVPPPWFRRPLQGHFGIFCTPGKTSKHQYREHQGQERPGRPRTVRPLKE</sequence>
<dbReference type="AlphaFoldDB" id="A0A369JRA8"/>
<comment type="caution">
    <text evidence="2">The sequence shown here is derived from an EMBL/GenBank/DDBJ whole genome shotgun (WGS) entry which is preliminary data.</text>
</comment>
<dbReference type="Proteomes" id="UP000076154">
    <property type="component" value="Unassembled WGS sequence"/>
</dbReference>
<evidence type="ECO:0000313" key="2">
    <source>
        <dbReference type="EMBL" id="RDB23750.1"/>
    </source>
</evidence>
<keyword evidence="3" id="KW-1185">Reference proteome</keyword>
<dbReference type="EMBL" id="LUEZ02000046">
    <property type="protein sequence ID" value="RDB23750.1"/>
    <property type="molecule type" value="Genomic_DNA"/>
</dbReference>
<accession>A0A369JRA8</accession>
<evidence type="ECO:0000313" key="3">
    <source>
        <dbReference type="Proteomes" id="UP000076154"/>
    </source>
</evidence>